<keyword evidence="1" id="KW-0472">Membrane</keyword>
<name>A0ABR1BLY1_NECAM</name>
<proteinExistence type="predicted"/>
<evidence type="ECO:0000256" key="2">
    <source>
        <dbReference type="SAM" id="SignalP"/>
    </source>
</evidence>
<feature type="signal peptide" evidence="2">
    <location>
        <begin position="1"/>
        <end position="19"/>
    </location>
</feature>
<evidence type="ECO:0000313" key="3">
    <source>
        <dbReference type="EMBL" id="KAK6727459.1"/>
    </source>
</evidence>
<comment type="caution">
    <text evidence="3">The sequence shown here is derived from an EMBL/GenBank/DDBJ whole genome shotgun (WGS) entry which is preliminary data.</text>
</comment>
<feature type="chain" id="PRO_5046816619" evidence="2">
    <location>
        <begin position="20"/>
        <end position="138"/>
    </location>
</feature>
<evidence type="ECO:0000313" key="4">
    <source>
        <dbReference type="Proteomes" id="UP001303046"/>
    </source>
</evidence>
<evidence type="ECO:0000256" key="1">
    <source>
        <dbReference type="SAM" id="Phobius"/>
    </source>
</evidence>
<accession>A0ABR1BLY1</accession>
<sequence length="138" mass="15535">MNGYLILSLVLLVICACTALSPEESFMCFKEFNSEPKPSAEWLAKKKKLRDIWLTSQPKTATTTAAPSDQSSTLLFAVLGFLALITLIALPSRELFEIRFKMFSAIIVISAQTWAVKRNSVKRQRNRGPEVQENQELL</sequence>
<dbReference type="Proteomes" id="UP001303046">
    <property type="component" value="Unassembled WGS sequence"/>
</dbReference>
<reference evidence="3 4" key="1">
    <citation type="submission" date="2023-08" db="EMBL/GenBank/DDBJ databases">
        <title>A Necator americanus chromosomal reference genome.</title>
        <authorList>
            <person name="Ilik V."/>
            <person name="Petrzelkova K.J."/>
            <person name="Pardy F."/>
            <person name="Fuh T."/>
            <person name="Niatou-Singa F.S."/>
            <person name="Gouil Q."/>
            <person name="Baker L."/>
            <person name="Ritchie M.E."/>
            <person name="Jex A.R."/>
            <person name="Gazzola D."/>
            <person name="Li H."/>
            <person name="Toshio Fujiwara R."/>
            <person name="Zhan B."/>
            <person name="Aroian R.V."/>
            <person name="Pafco B."/>
            <person name="Schwarz E.M."/>
        </authorList>
    </citation>
    <scope>NUCLEOTIDE SEQUENCE [LARGE SCALE GENOMIC DNA]</scope>
    <source>
        <strain evidence="3 4">Aroian</strain>
        <tissue evidence="3">Whole animal</tissue>
    </source>
</reference>
<dbReference type="EMBL" id="JAVFWL010000001">
    <property type="protein sequence ID" value="KAK6727459.1"/>
    <property type="molecule type" value="Genomic_DNA"/>
</dbReference>
<keyword evidence="1" id="KW-1133">Transmembrane helix</keyword>
<keyword evidence="4" id="KW-1185">Reference proteome</keyword>
<organism evidence="3 4">
    <name type="scientific">Necator americanus</name>
    <name type="common">Human hookworm</name>
    <dbReference type="NCBI Taxonomy" id="51031"/>
    <lineage>
        <taxon>Eukaryota</taxon>
        <taxon>Metazoa</taxon>
        <taxon>Ecdysozoa</taxon>
        <taxon>Nematoda</taxon>
        <taxon>Chromadorea</taxon>
        <taxon>Rhabditida</taxon>
        <taxon>Rhabditina</taxon>
        <taxon>Rhabditomorpha</taxon>
        <taxon>Strongyloidea</taxon>
        <taxon>Ancylostomatidae</taxon>
        <taxon>Bunostominae</taxon>
        <taxon>Necator</taxon>
    </lineage>
</organism>
<keyword evidence="1" id="KW-0812">Transmembrane</keyword>
<feature type="transmembrane region" description="Helical" evidence="1">
    <location>
        <begin position="74"/>
        <end position="92"/>
    </location>
</feature>
<gene>
    <name evidence="3" type="primary">Necator_chrI.g1385</name>
    <name evidence="3" type="ORF">RB195_005259</name>
</gene>
<protein>
    <submittedName>
        <fullName evidence="3">Uncharacterized protein</fullName>
    </submittedName>
</protein>
<keyword evidence="2" id="KW-0732">Signal</keyword>